<evidence type="ECO:0000313" key="1">
    <source>
        <dbReference type="EMBL" id="AJC72803.1"/>
    </source>
</evidence>
<proteinExistence type="predicted"/>
<dbReference type="AlphaFoldDB" id="A0A0X1KNF6"/>
<organism evidence="1 2">
    <name type="scientific">Thermococcus guaymasensis DSM 11113</name>
    <dbReference type="NCBI Taxonomy" id="1432656"/>
    <lineage>
        <taxon>Archaea</taxon>
        <taxon>Methanobacteriati</taxon>
        <taxon>Methanobacteriota</taxon>
        <taxon>Thermococci</taxon>
        <taxon>Thermococcales</taxon>
        <taxon>Thermococcaceae</taxon>
        <taxon>Thermococcus</taxon>
    </lineage>
</organism>
<accession>A0A0X1KNF6</accession>
<evidence type="ECO:0000313" key="2">
    <source>
        <dbReference type="Proteomes" id="UP000062043"/>
    </source>
</evidence>
<dbReference type="EMBL" id="CP007140">
    <property type="protein sequence ID" value="AJC72803.1"/>
    <property type="molecule type" value="Genomic_DNA"/>
</dbReference>
<name>A0A0X1KNF6_9EURY</name>
<keyword evidence="2" id="KW-1185">Reference proteome</keyword>
<reference evidence="1 2" key="1">
    <citation type="submission" date="2014-01" db="EMBL/GenBank/DDBJ databases">
        <title>Genome sequencing of Thermococcus guaymasensis.</title>
        <authorList>
            <person name="Zhang X."/>
            <person name="Alvare G."/>
            <person name="Fristensky B."/>
            <person name="Chen L."/>
            <person name="Suen T."/>
            <person name="Chen Q."/>
            <person name="Ma K."/>
        </authorList>
    </citation>
    <scope>NUCLEOTIDE SEQUENCE [LARGE SCALE GENOMIC DNA]</scope>
    <source>
        <strain evidence="1 2">DSM 11113</strain>
    </source>
</reference>
<sequence length="122" mass="13856">MIFPFTVKIPANTNVDTLVGEFEVPGGYLAHIYIDIPAGWSLTAGIRFETEDGVRIPRDTGLERYFTGDDSNLDFWYSILPVRQGKMKIFGVNYDSNDHYITGYLEILTPEEIEILRYINGG</sequence>
<dbReference type="KEGG" id="tgy:X802_08500"/>
<gene>
    <name evidence="1" type="ORF">X802_08500</name>
</gene>
<dbReference type="RefSeq" id="WP_062372772.1">
    <property type="nucleotide sequence ID" value="NZ_CP007140.1"/>
</dbReference>
<protein>
    <submittedName>
        <fullName evidence="1">Uncharacterized protein</fullName>
    </submittedName>
</protein>
<dbReference type="Proteomes" id="UP000062043">
    <property type="component" value="Chromosome"/>
</dbReference>
<dbReference type="STRING" id="1432656.X802_08500"/>
<dbReference type="PATRIC" id="fig|1432656.3.peg.1656"/>
<dbReference type="GeneID" id="27135688"/>